<dbReference type="SUPFAM" id="SSF103473">
    <property type="entry name" value="MFS general substrate transporter"/>
    <property type="match status" value="1"/>
</dbReference>
<dbReference type="InterPro" id="IPR036259">
    <property type="entry name" value="MFS_trans_sf"/>
</dbReference>
<feature type="domain" description="Major facilitator superfamily (MFS) profile" evidence="6">
    <location>
        <begin position="98"/>
        <end position="518"/>
    </location>
</feature>
<keyword evidence="3 5" id="KW-1133">Transmembrane helix</keyword>
<evidence type="ECO:0000256" key="3">
    <source>
        <dbReference type="ARBA" id="ARBA00022989"/>
    </source>
</evidence>
<name>A0ABD2QEP0_9PLAT</name>
<dbReference type="Gene3D" id="1.20.1250.20">
    <property type="entry name" value="MFS general substrate transporter like domains"/>
    <property type="match status" value="1"/>
</dbReference>
<evidence type="ECO:0000256" key="4">
    <source>
        <dbReference type="ARBA" id="ARBA00023136"/>
    </source>
</evidence>
<comment type="caution">
    <text evidence="7">The sequence shown here is derived from an EMBL/GenBank/DDBJ whole genome shotgun (WGS) entry which is preliminary data.</text>
</comment>
<feature type="transmembrane region" description="Helical" evidence="5">
    <location>
        <begin position="222"/>
        <end position="243"/>
    </location>
</feature>
<evidence type="ECO:0000256" key="2">
    <source>
        <dbReference type="ARBA" id="ARBA00022692"/>
    </source>
</evidence>
<sequence length="541" mass="61443">MNDIIKPFGLWQVLVMSMGVFSLVAFEEISVFLKGTPRKRCRMEEAFEAKFGNLSIEEINLFIQSNETDYEDFRGCVRFLYDWENFELNRSIIPQDAELEKCPLGYVMESNPMQMKMTATEDMQLFCGEEWVSSAVISFYMLGMLLGFYSAGYAGDKFGRKPCFIVSSIIHTCGGLLLTFAPNKWAYLISQIFIGMGGTVKMTMLCLIVFEITTANWRPFCTCLWTMLASIVNRMSLILIAYLTQHWRYLSGGATLLTCLAYISILILPESPRWYASRQRSDDVLRVLIRGYRWNHWGKRPSEDAENAIRSRIEEELARQNSDTRVKQHLIQMLKNGQLRKVTFFGSILFTCHVTSYFGLLLYPGEIKANVFLAAFFNCCFSMPGTFLAMFLYSRFRYRKRPLMGVFMVAMCFCTIGILIKAAIKPDNEIWLAIIIGGAFSMLEAAMDMLYTYILELYPTSFRAKGLGFTSGFARFGAALCSFINSLDSISFSGTALVVYLLILSCACISLLFLPDTDGVNVPDVIESITKQEKSIPLSTM</sequence>
<evidence type="ECO:0000313" key="7">
    <source>
        <dbReference type="EMBL" id="KAL3317945.1"/>
    </source>
</evidence>
<feature type="transmembrane region" description="Helical" evidence="5">
    <location>
        <begin position="405"/>
        <end position="424"/>
    </location>
</feature>
<evidence type="ECO:0000256" key="1">
    <source>
        <dbReference type="ARBA" id="ARBA00004141"/>
    </source>
</evidence>
<organism evidence="7 8">
    <name type="scientific">Cichlidogyrus casuarinus</name>
    <dbReference type="NCBI Taxonomy" id="1844966"/>
    <lineage>
        <taxon>Eukaryota</taxon>
        <taxon>Metazoa</taxon>
        <taxon>Spiralia</taxon>
        <taxon>Lophotrochozoa</taxon>
        <taxon>Platyhelminthes</taxon>
        <taxon>Monogenea</taxon>
        <taxon>Monopisthocotylea</taxon>
        <taxon>Dactylogyridea</taxon>
        <taxon>Ancyrocephalidae</taxon>
        <taxon>Cichlidogyrus</taxon>
    </lineage>
</organism>
<keyword evidence="2 5" id="KW-0812">Transmembrane</keyword>
<feature type="transmembrane region" description="Helical" evidence="5">
    <location>
        <begin position="369"/>
        <end position="393"/>
    </location>
</feature>
<dbReference type="AlphaFoldDB" id="A0ABD2QEP0"/>
<feature type="transmembrane region" description="Helical" evidence="5">
    <location>
        <begin position="249"/>
        <end position="268"/>
    </location>
</feature>
<protein>
    <recommendedName>
        <fullName evidence="6">Major facilitator superfamily (MFS) profile domain-containing protein</fullName>
    </recommendedName>
</protein>
<dbReference type="GO" id="GO:0016020">
    <property type="term" value="C:membrane"/>
    <property type="evidence" value="ECO:0007669"/>
    <property type="project" value="UniProtKB-SubCell"/>
</dbReference>
<feature type="transmembrane region" description="Helical" evidence="5">
    <location>
        <begin position="7"/>
        <end position="26"/>
    </location>
</feature>
<proteinExistence type="predicted"/>
<comment type="subcellular location">
    <subcellularLocation>
        <location evidence="1">Membrane</location>
        <topology evidence="1">Multi-pass membrane protein</topology>
    </subcellularLocation>
</comment>
<dbReference type="InterPro" id="IPR020846">
    <property type="entry name" value="MFS_dom"/>
</dbReference>
<feature type="transmembrane region" description="Helical" evidence="5">
    <location>
        <begin position="492"/>
        <end position="514"/>
    </location>
</feature>
<feature type="transmembrane region" description="Helical" evidence="5">
    <location>
        <begin position="430"/>
        <end position="454"/>
    </location>
</feature>
<dbReference type="InterPro" id="IPR005828">
    <property type="entry name" value="MFS_sugar_transport-like"/>
</dbReference>
<feature type="transmembrane region" description="Helical" evidence="5">
    <location>
        <begin position="342"/>
        <end position="363"/>
    </location>
</feature>
<feature type="transmembrane region" description="Helical" evidence="5">
    <location>
        <begin position="187"/>
        <end position="210"/>
    </location>
</feature>
<dbReference type="PROSITE" id="PS50850">
    <property type="entry name" value="MFS"/>
    <property type="match status" value="1"/>
</dbReference>
<dbReference type="Proteomes" id="UP001626550">
    <property type="component" value="Unassembled WGS sequence"/>
</dbReference>
<accession>A0ABD2QEP0</accession>
<keyword evidence="8" id="KW-1185">Reference proteome</keyword>
<evidence type="ECO:0000259" key="6">
    <source>
        <dbReference type="PROSITE" id="PS50850"/>
    </source>
</evidence>
<evidence type="ECO:0000313" key="8">
    <source>
        <dbReference type="Proteomes" id="UP001626550"/>
    </source>
</evidence>
<keyword evidence="4 5" id="KW-0472">Membrane</keyword>
<reference evidence="7 8" key="1">
    <citation type="submission" date="2024-11" db="EMBL/GenBank/DDBJ databases">
        <title>Adaptive evolution of stress response genes in parasites aligns with host niche diversity.</title>
        <authorList>
            <person name="Hahn C."/>
            <person name="Resl P."/>
        </authorList>
    </citation>
    <scope>NUCLEOTIDE SEQUENCE [LARGE SCALE GENOMIC DNA]</scope>
    <source>
        <strain evidence="7">EGGRZ-B1_66</strain>
        <tissue evidence="7">Body</tissue>
    </source>
</reference>
<evidence type="ECO:0000256" key="5">
    <source>
        <dbReference type="SAM" id="Phobius"/>
    </source>
</evidence>
<dbReference type="PANTHER" id="PTHR24064">
    <property type="entry name" value="SOLUTE CARRIER FAMILY 22 MEMBER"/>
    <property type="match status" value="1"/>
</dbReference>
<feature type="transmembrane region" description="Helical" evidence="5">
    <location>
        <begin position="466"/>
        <end position="486"/>
    </location>
</feature>
<gene>
    <name evidence="7" type="ORF">Ciccas_003406</name>
</gene>
<dbReference type="Pfam" id="PF00083">
    <property type="entry name" value="Sugar_tr"/>
    <property type="match status" value="1"/>
</dbReference>
<feature type="transmembrane region" description="Helical" evidence="5">
    <location>
        <begin position="131"/>
        <end position="151"/>
    </location>
</feature>
<dbReference type="EMBL" id="JBJKFK010000307">
    <property type="protein sequence ID" value="KAL3317945.1"/>
    <property type="molecule type" value="Genomic_DNA"/>
</dbReference>